<protein>
    <submittedName>
        <fullName evidence="1">Uncharacterized protein</fullName>
    </submittedName>
</protein>
<accession>A0A174SH52</accession>
<dbReference type="OrthoDB" id="2085074at2"/>
<evidence type="ECO:0000313" key="2">
    <source>
        <dbReference type="Proteomes" id="UP000095765"/>
    </source>
</evidence>
<proteinExistence type="predicted"/>
<name>A0A174SH52_9FIRM</name>
<gene>
    <name evidence="1" type="ORF">ERS852551_02591</name>
</gene>
<organism evidence="1 2">
    <name type="scientific">Anaerotruncus colihominis</name>
    <dbReference type="NCBI Taxonomy" id="169435"/>
    <lineage>
        <taxon>Bacteria</taxon>
        <taxon>Bacillati</taxon>
        <taxon>Bacillota</taxon>
        <taxon>Clostridia</taxon>
        <taxon>Eubacteriales</taxon>
        <taxon>Oscillospiraceae</taxon>
        <taxon>Anaerotruncus</taxon>
    </lineage>
</organism>
<reference evidence="1 2" key="1">
    <citation type="submission" date="2015-09" db="EMBL/GenBank/DDBJ databases">
        <authorList>
            <consortium name="Pathogen Informatics"/>
        </authorList>
    </citation>
    <scope>NUCLEOTIDE SEQUENCE [LARGE SCALE GENOMIC DNA]</scope>
    <source>
        <strain evidence="1 2">2789STDY5834939</strain>
    </source>
</reference>
<dbReference type="EMBL" id="CZBE01000019">
    <property type="protein sequence ID" value="CUP97044.1"/>
    <property type="molecule type" value="Genomic_DNA"/>
</dbReference>
<dbReference type="AlphaFoldDB" id="A0A174SH52"/>
<sequence length="264" mass="31298">MEFDREVFDLMPSGSKTFNLIGLKMPSDKDIFFRAKQKETLDKYQAARRFMYELETDDWDHYFHKLEDENGNIYFQNVLKAQWYEAALLFYNAVVDLSWIACYISAEYFIYVDGKPVEVEGLTPIEEAYNALRKAEGYVQHPGVDGNPFEYLRKMCPQFSDTLDFVIAFWKDFADTPVRWKYNYLKHKGSLCYKEIQEREPHKIFSLQVNDKKCPSDIRDVQATINLIDAIEELRRFDNEKLFPYIESLFIQLETLVKPSPLIF</sequence>
<dbReference type="Proteomes" id="UP000095765">
    <property type="component" value="Unassembled WGS sequence"/>
</dbReference>
<dbReference type="RefSeq" id="WP_055245585.1">
    <property type="nucleotide sequence ID" value="NZ_CABIWA010000016.1"/>
</dbReference>
<evidence type="ECO:0000313" key="1">
    <source>
        <dbReference type="EMBL" id="CUP97044.1"/>
    </source>
</evidence>